<evidence type="ECO:0000313" key="2">
    <source>
        <dbReference type="EMBL" id="RRT65720.1"/>
    </source>
</evidence>
<feature type="region of interest" description="Disordered" evidence="1">
    <location>
        <begin position="156"/>
        <end position="211"/>
    </location>
</feature>
<reference evidence="2 3" key="1">
    <citation type="journal article" date="2014" name="Agronomy (Basel)">
        <title>A Draft Genome Sequence for Ensete ventricosum, the Drought-Tolerant Tree Against Hunger.</title>
        <authorList>
            <person name="Harrison J."/>
            <person name="Moore K.A."/>
            <person name="Paszkiewicz K."/>
            <person name="Jones T."/>
            <person name="Grant M."/>
            <person name="Ambacheew D."/>
            <person name="Muzemil S."/>
            <person name="Studholme D.J."/>
        </authorList>
    </citation>
    <scope>NUCLEOTIDE SEQUENCE [LARGE SCALE GENOMIC DNA]</scope>
</reference>
<dbReference type="EMBL" id="AMZH03005717">
    <property type="protein sequence ID" value="RRT65720.1"/>
    <property type="molecule type" value="Genomic_DNA"/>
</dbReference>
<accession>A0A426ZP53</accession>
<sequence length="336" mass="36584">MVLEGDVVIGEWSVASGRSHPWGEEAATLPRLKSPIVEAIATLPRLKSSIVEATTALLRLKLPQIYRPQSSHGPNTDRSAVPPFPRYCLHVVRKEKEKLPSLVPIATASAREGARGKSTVALHRKDFPLMPREKCLREKHCRILFLLESVSDLWAGSSKEHSIRKKPAEEHPVVKKPTEATEEEHPTPVVKKPVAAREKHPSPAGEEHPAPAVKKLAAAGEDHHAGEEHPSPAVKKLVDLAVNQPTEAVGKKQVEEHPAAIEERLAKQSATSGCSHPCSYGPSTDCSVAAPFPRCFPHAIRKEKKKLPSPAPIVVASTREGAQGKSTVVLHREDFT</sequence>
<proteinExistence type="predicted"/>
<dbReference type="Proteomes" id="UP000287651">
    <property type="component" value="Unassembled WGS sequence"/>
</dbReference>
<name>A0A426ZP53_ENSVE</name>
<feature type="compositionally biased region" description="Basic and acidic residues" evidence="1">
    <location>
        <begin position="158"/>
        <end position="186"/>
    </location>
</feature>
<feature type="compositionally biased region" description="Basic and acidic residues" evidence="1">
    <location>
        <begin position="195"/>
        <end position="209"/>
    </location>
</feature>
<evidence type="ECO:0000256" key="1">
    <source>
        <dbReference type="SAM" id="MobiDB-lite"/>
    </source>
</evidence>
<comment type="caution">
    <text evidence="2">The sequence shown here is derived from an EMBL/GenBank/DDBJ whole genome shotgun (WGS) entry which is preliminary data.</text>
</comment>
<gene>
    <name evidence="2" type="ORF">B296_00000273</name>
</gene>
<organism evidence="2 3">
    <name type="scientific">Ensete ventricosum</name>
    <name type="common">Abyssinian banana</name>
    <name type="synonym">Musa ensete</name>
    <dbReference type="NCBI Taxonomy" id="4639"/>
    <lineage>
        <taxon>Eukaryota</taxon>
        <taxon>Viridiplantae</taxon>
        <taxon>Streptophyta</taxon>
        <taxon>Embryophyta</taxon>
        <taxon>Tracheophyta</taxon>
        <taxon>Spermatophyta</taxon>
        <taxon>Magnoliopsida</taxon>
        <taxon>Liliopsida</taxon>
        <taxon>Zingiberales</taxon>
        <taxon>Musaceae</taxon>
        <taxon>Ensete</taxon>
    </lineage>
</organism>
<dbReference type="AlphaFoldDB" id="A0A426ZP53"/>
<feature type="region of interest" description="Disordered" evidence="1">
    <location>
        <begin position="317"/>
        <end position="336"/>
    </location>
</feature>
<evidence type="ECO:0000313" key="3">
    <source>
        <dbReference type="Proteomes" id="UP000287651"/>
    </source>
</evidence>
<protein>
    <submittedName>
        <fullName evidence="2">Uncharacterized protein</fullName>
    </submittedName>
</protein>